<reference evidence="1" key="1">
    <citation type="journal article" date="2012" name="Nature">
        <title>The tomato genome sequence provides insights into fleshy fruit evolution.</title>
        <authorList>
            <consortium name="Tomato Genome Consortium"/>
        </authorList>
    </citation>
    <scope>NUCLEOTIDE SEQUENCE [LARGE SCALE GENOMIC DNA]</scope>
    <source>
        <strain evidence="1">cv. Heinz 1706</strain>
    </source>
</reference>
<dbReference type="InterPro" id="IPR052733">
    <property type="entry name" value="Chloroplast_QOR"/>
</dbReference>
<evidence type="ECO:0008006" key="3">
    <source>
        <dbReference type="Google" id="ProtNLM"/>
    </source>
</evidence>
<dbReference type="Gene3D" id="3.90.180.10">
    <property type="entry name" value="Medium-chain alcohol dehydrogenases, catalytic domain"/>
    <property type="match status" value="3"/>
</dbReference>
<evidence type="ECO:0000313" key="1">
    <source>
        <dbReference type="EnsemblPlants" id="Solyc09g059070.2.1"/>
    </source>
</evidence>
<dbReference type="Proteomes" id="UP000004994">
    <property type="component" value="Chromosome 9"/>
</dbReference>
<proteinExistence type="predicted"/>
<dbReference type="PaxDb" id="4081-Solyc09g059070.1.1"/>
<dbReference type="SUPFAM" id="SSF50129">
    <property type="entry name" value="GroES-like"/>
    <property type="match status" value="1"/>
</dbReference>
<dbReference type="EnsemblPlants" id="Solyc09g059070.2.1">
    <property type="protein sequence ID" value="Solyc09g059070.2.1"/>
    <property type="gene ID" value="Solyc09g059070.2"/>
</dbReference>
<dbReference type="InterPro" id="IPR011032">
    <property type="entry name" value="GroES-like_sf"/>
</dbReference>
<reference evidence="1" key="2">
    <citation type="submission" date="2019-01" db="UniProtKB">
        <authorList>
            <consortium name="EnsemblPlants"/>
        </authorList>
    </citation>
    <scope>IDENTIFICATION</scope>
    <source>
        <strain evidence="1">cv. Heinz 1706</strain>
    </source>
</reference>
<dbReference type="PANTHER" id="PTHR44013:SF14">
    <property type="entry name" value="QUINONE-OXIDOREDUCTASE HOMOLOG, CHLOROPLASTIC"/>
    <property type="match status" value="1"/>
</dbReference>
<dbReference type="OMA" id="ACNIEFV"/>
<organism evidence="1">
    <name type="scientific">Solanum lycopersicum</name>
    <name type="common">Tomato</name>
    <name type="synonym">Lycopersicon esculentum</name>
    <dbReference type="NCBI Taxonomy" id="4081"/>
    <lineage>
        <taxon>Eukaryota</taxon>
        <taxon>Viridiplantae</taxon>
        <taxon>Streptophyta</taxon>
        <taxon>Embryophyta</taxon>
        <taxon>Tracheophyta</taxon>
        <taxon>Spermatophyta</taxon>
        <taxon>Magnoliopsida</taxon>
        <taxon>eudicotyledons</taxon>
        <taxon>Gunneridae</taxon>
        <taxon>Pentapetalae</taxon>
        <taxon>asterids</taxon>
        <taxon>lamiids</taxon>
        <taxon>Solanales</taxon>
        <taxon>Solanaceae</taxon>
        <taxon>Solanoideae</taxon>
        <taxon>Solaneae</taxon>
        <taxon>Solanum</taxon>
        <taxon>Solanum subgen. Lycopersicon</taxon>
    </lineage>
</organism>
<dbReference type="PANTHER" id="PTHR44013">
    <property type="entry name" value="ZINC-TYPE ALCOHOL DEHYDROGENASE-LIKE PROTEIN C16A3.02C"/>
    <property type="match status" value="1"/>
</dbReference>
<name>A0A3Q7I482_SOLLC</name>
<evidence type="ECO:0000313" key="2">
    <source>
        <dbReference type="Proteomes" id="UP000004994"/>
    </source>
</evidence>
<dbReference type="AlphaFoldDB" id="A0A3Q7I482"/>
<keyword evidence="2" id="KW-1185">Reference proteome</keyword>
<protein>
    <recommendedName>
        <fullName evidence="3">Enoyl reductase (ER) domain-containing protein</fullName>
    </recommendedName>
</protein>
<accession>A0A3Q7I482</accession>
<dbReference type="Gene3D" id="3.40.50.720">
    <property type="entry name" value="NAD(P)-binding Rossmann-like Domain"/>
    <property type="match status" value="1"/>
</dbReference>
<dbReference type="STRING" id="4081.A0A3Q7I482"/>
<dbReference type="InParanoid" id="A0A3Q7I482"/>
<sequence length="249" mass="27033">MEGKLIMRAVQYKSYGRGADGLKHVENQVPTVFIKLEATSLNPLDLKFQKGVARPFVPRRFPVIPCTDVAGEVVEIVGGFAEYAVAKESLTVQRTKEVSAAECAGLPVAAITAHKSLVEISGIKLDGSGPPKFGDVTCGACNIEFVKSFGADEVVDYKTPEGATLKSPSGNMVHCARGIPWSTIEPNLSDRAKLIDLTPGPLLPLIFIPKEDKELKWHVNLVKEGKIKTRFDSKYPLSKAQDAWAKSLD</sequence>
<dbReference type="Gramene" id="Solyc09g059070.2.1">
    <property type="protein sequence ID" value="Solyc09g059070.2.1"/>
    <property type="gene ID" value="Solyc09g059070.2"/>
</dbReference>